<evidence type="ECO:0000313" key="1">
    <source>
        <dbReference type="EMBL" id="MCI87798.1"/>
    </source>
</evidence>
<accession>A0A392VHC7</accession>
<dbReference type="EMBL" id="LXQA011175749">
    <property type="protein sequence ID" value="MCI87798.1"/>
    <property type="molecule type" value="Genomic_DNA"/>
</dbReference>
<evidence type="ECO:0000313" key="2">
    <source>
        <dbReference type="Proteomes" id="UP000265520"/>
    </source>
</evidence>
<dbReference type="AlphaFoldDB" id="A0A392VHC7"/>
<feature type="non-terminal residue" evidence="1">
    <location>
        <position position="1"/>
    </location>
</feature>
<keyword evidence="2" id="KW-1185">Reference proteome</keyword>
<name>A0A392VHC7_9FABA</name>
<proteinExistence type="predicted"/>
<sequence>YKPILAPQAIKTNIKNVPCPDVVAQRAVALASPGEHWRALASTGSAS</sequence>
<protein>
    <submittedName>
        <fullName evidence="1">Uncharacterized protein</fullName>
    </submittedName>
</protein>
<dbReference type="Proteomes" id="UP000265520">
    <property type="component" value="Unassembled WGS sequence"/>
</dbReference>
<organism evidence="1 2">
    <name type="scientific">Trifolium medium</name>
    <dbReference type="NCBI Taxonomy" id="97028"/>
    <lineage>
        <taxon>Eukaryota</taxon>
        <taxon>Viridiplantae</taxon>
        <taxon>Streptophyta</taxon>
        <taxon>Embryophyta</taxon>
        <taxon>Tracheophyta</taxon>
        <taxon>Spermatophyta</taxon>
        <taxon>Magnoliopsida</taxon>
        <taxon>eudicotyledons</taxon>
        <taxon>Gunneridae</taxon>
        <taxon>Pentapetalae</taxon>
        <taxon>rosids</taxon>
        <taxon>fabids</taxon>
        <taxon>Fabales</taxon>
        <taxon>Fabaceae</taxon>
        <taxon>Papilionoideae</taxon>
        <taxon>50 kb inversion clade</taxon>
        <taxon>NPAAA clade</taxon>
        <taxon>Hologalegina</taxon>
        <taxon>IRL clade</taxon>
        <taxon>Trifolieae</taxon>
        <taxon>Trifolium</taxon>
    </lineage>
</organism>
<comment type="caution">
    <text evidence="1">The sequence shown here is derived from an EMBL/GenBank/DDBJ whole genome shotgun (WGS) entry which is preliminary data.</text>
</comment>
<reference evidence="1 2" key="1">
    <citation type="journal article" date="2018" name="Front. Plant Sci.">
        <title>Red Clover (Trifolium pratense) and Zigzag Clover (T. medium) - A Picture of Genomic Similarities and Differences.</title>
        <authorList>
            <person name="Dluhosova J."/>
            <person name="Istvanek J."/>
            <person name="Nedelnik J."/>
            <person name="Repkova J."/>
        </authorList>
    </citation>
    <scope>NUCLEOTIDE SEQUENCE [LARGE SCALE GENOMIC DNA]</scope>
    <source>
        <strain evidence="2">cv. 10/8</strain>
        <tissue evidence="1">Leaf</tissue>
    </source>
</reference>